<dbReference type="FunFam" id="3.30.160.60:FF:000145">
    <property type="entry name" value="Zinc finger protein 574"/>
    <property type="match status" value="1"/>
</dbReference>
<feature type="domain" description="C2H2-type" evidence="11">
    <location>
        <begin position="287"/>
        <end position="314"/>
    </location>
</feature>
<dbReference type="GO" id="GO:0001227">
    <property type="term" value="F:DNA-binding transcription repressor activity, RNA polymerase II-specific"/>
    <property type="evidence" value="ECO:0007669"/>
    <property type="project" value="TreeGrafter"/>
</dbReference>
<dbReference type="Gene3D" id="3.30.160.60">
    <property type="entry name" value="Classic Zinc Finger"/>
    <property type="match status" value="2"/>
</dbReference>
<dbReference type="OMA" id="VHLEYRC"/>
<keyword evidence="6" id="KW-0805">Transcription regulation</keyword>
<keyword evidence="8" id="KW-0539">Nucleus</keyword>
<dbReference type="PROSITE" id="PS50157">
    <property type="entry name" value="ZINC_FINGER_C2H2_2"/>
    <property type="match status" value="2"/>
</dbReference>
<dbReference type="VEuPathDB" id="VectorBase:RSAN_055931"/>
<evidence type="ECO:0000259" key="11">
    <source>
        <dbReference type="PROSITE" id="PS50157"/>
    </source>
</evidence>
<comment type="caution">
    <text evidence="12">The sequence shown here is derived from an EMBL/GenBank/DDBJ whole genome shotgun (WGS) entry which is preliminary data.</text>
</comment>
<name>A0A9D4PVA4_RHISA</name>
<feature type="region of interest" description="Disordered" evidence="10">
    <location>
        <begin position="1"/>
        <end position="42"/>
    </location>
</feature>
<feature type="compositionally biased region" description="Polar residues" evidence="10">
    <location>
        <begin position="258"/>
        <end position="278"/>
    </location>
</feature>
<reference evidence="12" key="1">
    <citation type="journal article" date="2020" name="Cell">
        <title>Large-Scale Comparative Analyses of Tick Genomes Elucidate Their Genetic Diversity and Vector Capacities.</title>
        <authorList>
            <consortium name="Tick Genome and Microbiome Consortium (TIGMIC)"/>
            <person name="Jia N."/>
            <person name="Wang J."/>
            <person name="Shi W."/>
            <person name="Du L."/>
            <person name="Sun Y."/>
            <person name="Zhan W."/>
            <person name="Jiang J.F."/>
            <person name="Wang Q."/>
            <person name="Zhang B."/>
            <person name="Ji P."/>
            <person name="Bell-Sakyi L."/>
            <person name="Cui X.M."/>
            <person name="Yuan T.T."/>
            <person name="Jiang B.G."/>
            <person name="Yang W.F."/>
            <person name="Lam T.T."/>
            <person name="Chang Q.C."/>
            <person name="Ding S.J."/>
            <person name="Wang X.J."/>
            <person name="Zhu J.G."/>
            <person name="Ruan X.D."/>
            <person name="Zhao L."/>
            <person name="Wei J.T."/>
            <person name="Ye R.Z."/>
            <person name="Que T.C."/>
            <person name="Du C.H."/>
            <person name="Zhou Y.H."/>
            <person name="Cheng J.X."/>
            <person name="Dai P.F."/>
            <person name="Guo W.B."/>
            <person name="Han X.H."/>
            <person name="Huang E.J."/>
            <person name="Li L.F."/>
            <person name="Wei W."/>
            <person name="Gao Y.C."/>
            <person name="Liu J.Z."/>
            <person name="Shao H.Z."/>
            <person name="Wang X."/>
            <person name="Wang C.C."/>
            <person name="Yang T.C."/>
            <person name="Huo Q.B."/>
            <person name="Li W."/>
            <person name="Chen H.Y."/>
            <person name="Chen S.E."/>
            <person name="Zhou L.G."/>
            <person name="Ni X.B."/>
            <person name="Tian J.H."/>
            <person name="Sheng Y."/>
            <person name="Liu T."/>
            <person name="Pan Y.S."/>
            <person name="Xia L.Y."/>
            <person name="Li J."/>
            <person name="Zhao F."/>
            <person name="Cao W.C."/>
        </authorList>
    </citation>
    <scope>NUCLEOTIDE SEQUENCE</scope>
    <source>
        <strain evidence="12">Rsan-2018</strain>
    </source>
</reference>
<dbReference type="PROSITE" id="PS00028">
    <property type="entry name" value="ZINC_FINGER_C2H2_1"/>
    <property type="match status" value="2"/>
</dbReference>
<evidence type="ECO:0000256" key="7">
    <source>
        <dbReference type="ARBA" id="ARBA00023163"/>
    </source>
</evidence>
<evidence type="ECO:0000256" key="4">
    <source>
        <dbReference type="ARBA" id="ARBA00022771"/>
    </source>
</evidence>
<reference evidence="12" key="2">
    <citation type="submission" date="2021-09" db="EMBL/GenBank/DDBJ databases">
        <authorList>
            <person name="Jia N."/>
            <person name="Wang J."/>
            <person name="Shi W."/>
            <person name="Du L."/>
            <person name="Sun Y."/>
            <person name="Zhan W."/>
            <person name="Jiang J."/>
            <person name="Wang Q."/>
            <person name="Zhang B."/>
            <person name="Ji P."/>
            <person name="Sakyi L.B."/>
            <person name="Cui X."/>
            <person name="Yuan T."/>
            <person name="Jiang B."/>
            <person name="Yang W."/>
            <person name="Lam T.T.-Y."/>
            <person name="Chang Q."/>
            <person name="Ding S."/>
            <person name="Wang X."/>
            <person name="Zhu J."/>
            <person name="Ruan X."/>
            <person name="Zhao L."/>
            <person name="Wei J."/>
            <person name="Que T."/>
            <person name="Du C."/>
            <person name="Cheng J."/>
            <person name="Dai P."/>
            <person name="Han X."/>
            <person name="Huang E."/>
            <person name="Gao Y."/>
            <person name="Liu J."/>
            <person name="Shao H."/>
            <person name="Ye R."/>
            <person name="Li L."/>
            <person name="Wei W."/>
            <person name="Wang X."/>
            <person name="Wang C."/>
            <person name="Huo Q."/>
            <person name="Li W."/>
            <person name="Guo W."/>
            <person name="Chen H."/>
            <person name="Chen S."/>
            <person name="Zhou L."/>
            <person name="Zhou L."/>
            <person name="Ni X."/>
            <person name="Tian J."/>
            <person name="Zhou Y."/>
            <person name="Sheng Y."/>
            <person name="Liu T."/>
            <person name="Pan Y."/>
            <person name="Xia L."/>
            <person name="Li J."/>
            <person name="Zhao F."/>
            <person name="Cao W."/>
        </authorList>
    </citation>
    <scope>NUCLEOTIDE SEQUENCE</scope>
    <source>
        <strain evidence="12">Rsan-2018</strain>
        <tissue evidence="12">Larvae</tissue>
    </source>
</reference>
<dbReference type="AlphaFoldDB" id="A0A9D4PVA4"/>
<dbReference type="GO" id="GO:0005634">
    <property type="term" value="C:nucleus"/>
    <property type="evidence" value="ECO:0007669"/>
    <property type="project" value="UniProtKB-SubCell"/>
</dbReference>
<dbReference type="InterPro" id="IPR042972">
    <property type="entry name" value="INSM1/2"/>
</dbReference>
<feature type="region of interest" description="Disordered" evidence="10">
    <location>
        <begin position="252"/>
        <end position="284"/>
    </location>
</feature>
<keyword evidence="13" id="KW-1185">Reference proteome</keyword>
<dbReference type="EMBL" id="JABSTV010001250">
    <property type="protein sequence ID" value="KAH7955727.1"/>
    <property type="molecule type" value="Genomic_DNA"/>
</dbReference>
<dbReference type="Proteomes" id="UP000821837">
    <property type="component" value="Unassembled WGS sequence"/>
</dbReference>
<dbReference type="GO" id="GO:0000978">
    <property type="term" value="F:RNA polymerase II cis-regulatory region sequence-specific DNA binding"/>
    <property type="evidence" value="ECO:0007669"/>
    <property type="project" value="TreeGrafter"/>
</dbReference>
<evidence type="ECO:0000313" key="13">
    <source>
        <dbReference type="Proteomes" id="UP000821837"/>
    </source>
</evidence>
<dbReference type="FunFam" id="3.30.160.60:FF:001329">
    <property type="entry name" value="INSM transcriptional repressor 1"/>
    <property type="match status" value="1"/>
</dbReference>
<feature type="region of interest" description="Disordered" evidence="10">
    <location>
        <begin position="59"/>
        <end position="128"/>
    </location>
</feature>
<dbReference type="GO" id="GO:0008270">
    <property type="term" value="F:zinc ion binding"/>
    <property type="evidence" value="ECO:0007669"/>
    <property type="project" value="UniProtKB-KW"/>
</dbReference>
<keyword evidence="5" id="KW-0862">Zinc</keyword>
<dbReference type="GO" id="GO:0017053">
    <property type="term" value="C:transcription repressor complex"/>
    <property type="evidence" value="ECO:0007669"/>
    <property type="project" value="TreeGrafter"/>
</dbReference>
<accession>A0A9D4PVA4</accession>
<evidence type="ECO:0000256" key="3">
    <source>
        <dbReference type="ARBA" id="ARBA00022737"/>
    </source>
</evidence>
<dbReference type="PANTHER" id="PTHR15065">
    <property type="entry name" value="INSULINOMA-ASSOCIATED 1"/>
    <property type="match status" value="1"/>
</dbReference>
<comment type="subcellular location">
    <subcellularLocation>
        <location evidence="1">Nucleus</location>
    </subcellularLocation>
</comment>
<feature type="compositionally biased region" description="Basic and acidic residues" evidence="10">
    <location>
        <begin position="13"/>
        <end position="34"/>
    </location>
</feature>
<dbReference type="PANTHER" id="PTHR15065:SF4">
    <property type="entry name" value="LD18634P"/>
    <property type="match status" value="1"/>
</dbReference>
<dbReference type="InterPro" id="IPR036236">
    <property type="entry name" value="Znf_C2H2_sf"/>
</dbReference>
<sequence>MPRGFLLQRYTRHNSDGEDNRSDSSSSSDDHDAVRFASSPPAAVVKSCESLLLRATALLQPEHASPPPSSQDAAKRKKLSPAGPPPLLHGSPPRKSASVGAPHKSSCSASPSPHNNRAGGGSNVGAGTATNGAAKSAVRRLLFDEDTLSPVSGTFIRPYSDEDDLELDEELDYDIPAALNPVVVSEEARAELAKIENKIGAYVCRLCRQRFGDAFGLAQHRCSRIVHLEYRCPDCAKLFNCPANLASHRRWHRPRNETGGTASPSADCKQQQQQGSSASDEEVVGPYACPVCPKRFRRLAYLRKHANVHTQAEAT</sequence>
<dbReference type="Pfam" id="PF00096">
    <property type="entry name" value="zf-C2H2"/>
    <property type="match status" value="1"/>
</dbReference>
<dbReference type="SUPFAM" id="SSF57667">
    <property type="entry name" value="beta-beta-alpha zinc fingers"/>
    <property type="match status" value="2"/>
</dbReference>
<keyword evidence="7" id="KW-0804">Transcription</keyword>
<feature type="compositionally biased region" description="Polar residues" evidence="10">
    <location>
        <begin position="105"/>
        <end position="115"/>
    </location>
</feature>
<organism evidence="12 13">
    <name type="scientific">Rhipicephalus sanguineus</name>
    <name type="common">Brown dog tick</name>
    <name type="synonym">Ixodes sanguineus</name>
    <dbReference type="NCBI Taxonomy" id="34632"/>
    <lineage>
        <taxon>Eukaryota</taxon>
        <taxon>Metazoa</taxon>
        <taxon>Ecdysozoa</taxon>
        <taxon>Arthropoda</taxon>
        <taxon>Chelicerata</taxon>
        <taxon>Arachnida</taxon>
        <taxon>Acari</taxon>
        <taxon>Parasitiformes</taxon>
        <taxon>Ixodida</taxon>
        <taxon>Ixodoidea</taxon>
        <taxon>Ixodidae</taxon>
        <taxon>Rhipicephalinae</taxon>
        <taxon>Rhipicephalus</taxon>
        <taxon>Rhipicephalus</taxon>
    </lineage>
</organism>
<evidence type="ECO:0000256" key="8">
    <source>
        <dbReference type="ARBA" id="ARBA00023242"/>
    </source>
</evidence>
<dbReference type="SMART" id="SM00355">
    <property type="entry name" value="ZnF_C2H2"/>
    <property type="match status" value="3"/>
</dbReference>
<evidence type="ECO:0000313" key="12">
    <source>
        <dbReference type="EMBL" id="KAH7955727.1"/>
    </source>
</evidence>
<feature type="domain" description="C2H2-type" evidence="11">
    <location>
        <begin position="230"/>
        <end position="257"/>
    </location>
</feature>
<dbReference type="GO" id="GO:0010564">
    <property type="term" value="P:regulation of cell cycle process"/>
    <property type="evidence" value="ECO:0007669"/>
    <property type="project" value="TreeGrafter"/>
</dbReference>
<evidence type="ECO:0000256" key="2">
    <source>
        <dbReference type="ARBA" id="ARBA00022723"/>
    </source>
</evidence>
<dbReference type="InterPro" id="IPR013087">
    <property type="entry name" value="Znf_C2H2_type"/>
</dbReference>
<proteinExistence type="predicted"/>
<evidence type="ECO:0000256" key="9">
    <source>
        <dbReference type="PROSITE-ProRule" id="PRU00042"/>
    </source>
</evidence>
<evidence type="ECO:0000256" key="6">
    <source>
        <dbReference type="ARBA" id="ARBA00023015"/>
    </source>
</evidence>
<keyword evidence="4 9" id="KW-0863">Zinc-finger</keyword>
<keyword evidence="3" id="KW-0677">Repeat</keyword>
<protein>
    <recommendedName>
        <fullName evidence="11">C2H2-type domain-containing protein</fullName>
    </recommendedName>
</protein>
<gene>
    <name evidence="12" type="ORF">HPB52_003391</name>
</gene>
<dbReference type="OrthoDB" id="8953942at2759"/>
<evidence type="ECO:0000256" key="1">
    <source>
        <dbReference type="ARBA" id="ARBA00004123"/>
    </source>
</evidence>
<keyword evidence="2" id="KW-0479">Metal-binding</keyword>
<evidence type="ECO:0000256" key="5">
    <source>
        <dbReference type="ARBA" id="ARBA00022833"/>
    </source>
</evidence>
<evidence type="ECO:0000256" key="10">
    <source>
        <dbReference type="SAM" id="MobiDB-lite"/>
    </source>
</evidence>
<dbReference type="GO" id="GO:0030182">
    <property type="term" value="P:neuron differentiation"/>
    <property type="evidence" value="ECO:0007669"/>
    <property type="project" value="TreeGrafter"/>
</dbReference>